<comment type="caution">
    <text evidence="2">The sequence shown here is derived from an EMBL/GenBank/DDBJ whole genome shotgun (WGS) entry which is preliminary data.</text>
</comment>
<feature type="transmembrane region" description="Helical" evidence="1">
    <location>
        <begin position="20"/>
        <end position="42"/>
    </location>
</feature>
<dbReference type="Proteomes" id="UP000564677">
    <property type="component" value="Unassembled WGS sequence"/>
</dbReference>
<evidence type="ECO:0000313" key="3">
    <source>
        <dbReference type="Proteomes" id="UP000564677"/>
    </source>
</evidence>
<keyword evidence="3" id="KW-1185">Reference proteome</keyword>
<dbReference type="AlphaFoldDB" id="A0A7X5V1S5"/>
<keyword evidence="1" id="KW-0472">Membrane</keyword>
<proteinExistence type="predicted"/>
<sequence length="58" mass="5931">MENQIITLNDGEISSVSGGPLPLVAFLVAGGLGVIGASIAAFNNGYTIGKDIAQNERR</sequence>
<dbReference type="EMBL" id="JAASQV010000003">
    <property type="protein sequence ID" value="NIJ66318.1"/>
    <property type="molecule type" value="Genomic_DNA"/>
</dbReference>
<dbReference type="RefSeq" id="WP_167300674.1">
    <property type="nucleotide sequence ID" value="NZ_JAASQV010000003.1"/>
</dbReference>
<reference evidence="2 3" key="1">
    <citation type="submission" date="2020-03" db="EMBL/GenBank/DDBJ databases">
        <title>Genomic Encyclopedia of Type Strains, Phase IV (KMG-IV): sequencing the most valuable type-strain genomes for metagenomic binning, comparative biology and taxonomic classification.</title>
        <authorList>
            <person name="Goeker M."/>
        </authorList>
    </citation>
    <scope>NUCLEOTIDE SEQUENCE [LARGE SCALE GENOMIC DNA]</scope>
    <source>
        <strain evidence="2 3">DSM 4733</strain>
    </source>
</reference>
<gene>
    <name evidence="2" type="ORF">FHR20_003291</name>
</gene>
<protein>
    <recommendedName>
        <fullName evidence="4">Class IIb bacteriocin, lactobin A/cerein 7B family</fullName>
    </recommendedName>
</protein>
<evidence type="ECO:0000313" key="2">
    <source>
        <dbReference type="EMBL" id="NIJ66318.1"/>
    </source>
</evidence>
<evidence type="ECO:0008006" key="4">
    <source>
        <dbReference type="Google" id="ProtNLM"/>
    </source>
</evidence>
<name>A0A7X5V1S5_9SPHN</name>
<keyword evidence="1" id="KW-1133">Transmembrane helix</keyword>
<evidence type="ECO:0000256" key="1">
    <source>
        <dbReference type="SAM" id="Phobius"/>
    </source>
</evidence>
<keyword evidence="1" id="KW-0812">Transmembrane</keyword>
<organism evidence="2 3">
    <name type="scientific">Sphingomonas leidyi</name>
    <dbReference type="NCBI Taxonomy" id="68569"/>
    <lineage>
        <taxon>Bacteria</taxon>
        <taxon>Pseudomonadati</taxon>
        <taxon>Pseudomonadota</taxon>
        <taxon>Alphaproteobacteria</taxon>
        <taxon>Sphingomonadales</taxon>
        <taxon>Sphingomonadaceae</taxon>
        <taxon>Sphingomonas</taxon>
    </lineage>
</organism>
<accession>A0A7X5V1S5</accession>